<evidence type="ECO:0000313" key="8">
    <source>
        <dbReference type="EMBL" id="CAE0593128.1"/>
    </source>
</evidence>
<keyword evidence="4 6" id="KW-0472">Membrane</keyword>
<dbReference type="InterPro" id="IPR007300">
    <property type="entry name" value="CidB/LrgB"/>
</dbReference>
<feature type="transmembrane region" description="Helical" evidence="6">
    <location>
        <begin position="282"/>
        <end position="301"/>
    </location>
</feature>
<dbReference type="GO" id="GO:0016020">
    <property type="term" value="C:membrane"/>
    <property type="evidence" value="ECO:0007669"/>
    <property type="project" value="UniProtKB-SubCell"/>
</dbReference>
<organism evidence="8">
    <name type="scientific">Emiliania huxleyi</name>
    <name type="common">Coccolithophore</name>
    <name type="synonym">Pontosphaera huxleyi</name>
    <dbReference type="NCBI Taxonomy" id="2903"/>
    <lineage>
        <taxon>Eukaryota</taxon>
        <taxon>Haptista</taxon>
        <taxon>Haptophyta</taxon>
        <taxon>Prymnesiophyceae</taxon>
        <taxon>Isochrysidales</taxon>
        <taxon>Noelaerhabdaceae</taxon>
        <taxon>Emiliania</taxon>
    </lineage>
</organism>
<evidence type="ECO:0000256" key="4">
    <source>
        <dbReference type="ARBA" id="ARBA00023136"/>
    </source>
</evidence>
<feature type="chain" id="PRO_5031036143" description="Plastidal glycolate/glycerate translocator 1, chloroplastic" evidence="7">
    <location>
        <begin position="27"/>
        <end position="535"/>
    </location>
</feature>
<name>A0A7S3X3X3_EMIHU</name>
<protein>
    <recommendedName>
        <fullName evidence="9">Plastidal glycolate/glycerate translocator 1, chloroplastic</fullName>
    </recommendedName>
</protein>
<sequence length="535" mass="56119">MTSCTHMHVHMLSALLLLLAVLDGHCFVPSSTVARPLAPVPVLRRPALLTDASAAAPAAMPLPPPHEPPEPTVREWLPTALRSKAIAPAVVLLLMHAALRRLLRQVGVTFPASIVGMLGGFGVLCGVRRVSEGAASTASAFFEPACVLFRTWLACIFAPGFIALPLKVPPLGAVEVVAFFGLLLAGFATSTATNAAVATALAPRNCDDDGCATTAAPAAAAPAARPFPRAQQQVLAAVALGALALYLGGGGASAWVLNLGLLAATLGSFSLASTLCPPRVQLWVHPFVSCSAAVLLACAGIGRLSGFGWRATLGAYAAAGGAGGWLTQLAGPTVVSFSLQLYRFRAQLLERWLQLLGTATLGSLTGMLSAAAAARALGLPPALRLALLSRSTTTALAPEMCRLLSCEPSISPYLPYLPASQVSPPLLRARAWLYLPISPHIYVGRVPHRTCRHPARQAPPLTAGCARPRRARLGALRHRPRWRSALSERRARGVPVRRADDEPRRRVQRRPAHRCPCAGARAACRVGTGRLTLSS</sequence>
<accession>A0A7S3X3X3</accession>
<feature type="transmembrane region" description="Helical" evidence="6">
    <location>
        <begin position="351"/>
        <end position="374"/>
    </location>
</feature>
<keyword evidence="7" id="KW-0732">Signal</keyword>
<evidence type="ECO:0000256" key="7">
    <source>
        <dbReference type="SAM" id="SignalP"/>
    </source>
</evidence>
<evidence type="ECO:0000256" key="5">
    <source>
        <dbReference type="SAM" id="MobiDB-lite"/>
    </source>
</evidence>
<reference evidence="8" key="1">
    <citation type="submission" date="2021-01" db="EMBL/GenBank/DDBJ databases">
        <authorList>
            <person name="Corre E."/>
            <person name="Pelletier E."/>
            <person name="Niang G."/>
            <person name="Scheremetjew M."/>
            <person name="Finn R."/>
            <person name="Kale V."/>
            <person name="Holt S."/>
            <person name="Cochrane G."/>
            <person name="Meng A."/>
            <person name="Brown T."/>
            <person name="Cohen L."/>
        </authorList>
    </citation>
    <scope>NUCLEOTIDE SEQUENCE</scope>
    <source>
        <strain evidence="8">379</strain>
    </source>
</reference>
<evidence type="ECO:0000256" key="2">
    <source>
        <dbReference type="ARBA" id="ARBA00022692"/>
    </source>
</evidence>
<feature type="transmembrane region" description="Helical" evidence="6">
    <location>
        <begin position="176"/>
        <end position="197"/>
    </location>
</feature>
<feature type="transmembrane region" description="Helical" evidence="6">
    <location>
        <begin position="147"/>
        <end position="164"/>
    </location>
</feature>
<feature type="transmembrane region" description="Helical" evidence="6">
    <location>
        <begin position="108"/>
        <end position="127"/>
    </location>
</feature>
<dbReference type="EMBL" id="HBIR01056059">
    <property type="protein sequence ID" value="CAE0593128.1"/>
    <property type="molecule type" value="Transcribed_RNA"/>
</dbReference>
<proteinExistence type="predicted"/>
<feature type="transmembrane region" description="Helical" evidence="6">
    <location>
        <begin position="234"/>
        <end position="262"/>
    </location>
</feature>
<evidence type="ECO:0000256" key="6">
    <source>
        <dbReference type="SAM" id="Phobius"/>
    </source>
</evidence>
<gene>
    <name evidence="8" type="ORF">EHUX00137_LOCUS43658</name>
</gene>
<dbReference type="PANTHER" id="PTHR30249">
    <property type="entry name" value="PUTATIVE SEROTONIN TRANSPORTER"/>
    <property type="match status" value="1"/>
</dbReference>
<keyword evidence="3 6" id="KW-1133">Transmembrane helix</keyword>
<evidence type="ECO:0000256" key="1">
    <source>
        <dbReference type="ARBA" id="ARBA00004141"/>
    </source>
</evidence>
<dbReference type="Pfam" id="PF04172">
    <property type="entry name" value="LrgB"/>
    <property type="match status" value="1"/>
</dbReference>
<dbReference type="PANTHER" id="PTHR30249:SF0">
    <property type="entry name" value="PLASTIDAL GLYCOLATE_GLYCERATE TRANSLOCATOR 1, CHLOROPLASTIC"/>
    <property type="match status" value="1"/>
</dbReference>
<feature type="signal peptide" evidence="7">
    <location>
        <begin position="1"/>
        <end position="26"/>
    </location>
</feature>
<feature type="compositionally biased region" description="Basic and acidic residues" evidence="5">
    <location>
        <begin position="487"/>
        <end position="505"/>
    </location>
</feature>
<dbReference type="AlphaFoldDB" id="A0A7S3X3X3"/>
<feature type="region of interest" description="Disordered" evidence="5">
    <location>
        <begin position="487"/>
        <end position="507"/>
    </location>
</feature>
<keyword evidence="2 6" id="KW-0812">Transmembrane</keyword>
<evidence type="ECO:0008006" key="9">
    <source>
        <dbReference type="Google" id="ProtNLM"/>
    </source>
</evidence>
<comment type="subcellular location">
    <subcellularLocation>
        <location evidence="1">Membrane</location>
        <topology evidence="1">Multi-pass membrane protein</topology>
    </subcellularLocation>
</comment>
<evidence type="ECO:0000256" key="3">
    <source>
        <dbReference type="ARBA" id="ARBA00022989"/>
    </source>
</evidence>